<dbReference type="KEGG" id="scyp:JYB88_16140"/>
<evidence type="ECO:0000313" key="2">
    <source>
        <dbReference type="Proteomes" id="UP000663281"/>
    </source>
</evidence>
<dbReference type="RefSeq" id="WP_207324774.1">
    <property type="nucleotide sequence ID" value="NZ_CP071504.1"/>
</dbReference>
<accession>A0A975AK23</accession>
<evidence type="ECO:0000313" key="1">
    <source>
        <dbReference type="EMBL" id="QSX29700.1"/>
    </source>
</evidence>
<protein>
    <submittedName>
        <fullName evidence="1">Uncharacterized protein</fullName>
    </submittedName>
</protein>
<dbReference type="AlphaFoldDB" id="A0A975AK23"/>
<name>A0A975AK23_9GAMM</name>
<dbReference type="EMBL" id="CP071504">
    <property type="protein sequence ID" value="QSX29700.1"/>
    <property type="molecule type" value="Genomic_DNA"/>
</dbReference>
<reference evidence="1 2" key="1">
    <citation type="submission" date="2021-03" db="EMBL/GenBank/DDBJ databases">
        <title>Novel species identification of genus Shewanella.</title>
        <authorList>
            <person name="Liu G."/>
            <person name="Zhang Q."/>
        </authorList>
    </citation>
    <scope>NUCLEOTIDE SEQUENCE [LARGE SCALE GENOMIC DNA]</scope>
    <source>
        <strain evidence="1 2">FJAT-53726</strain>
    </source>
</reference>
<keyword evidence="2" id="KW-1185">Reference proteome</keyword>
<organism evidence="1 2">
    <name type="scientific">Shewanella cyperi</name>
    <dbReference type="NCBI Taxonomy" id="2814292"/>
    <lineage>
        <taxon>Bacteria</taxon>
        <taxon>Pseudomonadati</taxon>
        <taxon>Pseudomonadota</taxon>
        <taxon>Gammaproteobacteria</taxon>
        <taxon>Alteromonadales</taxon>
        <taxon>Shewanellaceae</taxon>
        <taxon>Shewanella</taxon>
    </lineage>
</organism>
<dbReference type="Proteomes" id="UP000663281">
    <property type="component" value="Chromosome"/>
</dbReference>
<sequence length="68" mass="7374">MSPMITGAAVLDLSCSSQAKVLPPIKEKHIKIFACRMATTSAKMLIQGDKTKFRDEAHHFSPCGSHAC</sequence>
<proteinExistence type="predicted"/>
<gene>
    <name evidence="1" type="ORF">JYB88_16140</name>
</gene>